<dbReference type="Proteomes" id="UP000515947">
    <property type="component" value="Chromosome"/>
</dbReference>
<evidence type="ECO:0000256" key="5">
    <source>
        <dbReference type="ARBA" id="ARBA00023136"/>
    </source>
</evidence>
<organism evidence="7 8">
    <name type="scientific">Nocardioides mesophilus</name>
    <dbReference type="NCBI Taxonomy" id="433659"/>
    <lineage>
        <taxon>Bacteria</taxon>
        <taxon>Bacillati</taxon>
        <taxon>Actinomycetota</taxon>
        <taxon>Actinomycetes</taxon>
        <taxon>Propionibacteriales</taxon>
        <taxon>Nocardioidaceae</taxon>
        <taxon>Nocardioides</taxon>
    </lineage>
</organism>
<evidence type="ECO:0000259" key="6">
    <source>
        <dbReference type="Pfam" id="PF06271"/>
    </source>
</evidence>
<feature type="domain" description="RDD" evidence="6">
    <location>
        <begin position="6"/>
        <end position="85"/>
    </location>
</feature>
<protein>
    <submittedName>
        <fullName evidence="7">RDD family protein</fullName>
    </submittedName>
</protein>
<gene>
    <name evidence="7" type="ORF">H9L09_08255</name>
</gene>
<evidence type="ECO:0000256" key="3">
    <source>
        <dbReference type="ARBA" id="ARBA00022692"/>
    </source>
</evidence>
<dbReference type="PANTHER" id="PTHR36115:SF6">
    <property type="entry name" value="PROLINE-RICH ANTIGEN HOMOLOG"/>
    <property type="match status" value="1"/>
</dbReference>
<evidence type="ECO:0000256" key="4">
    <source>
        <dbReference type="ARBA" id="ARBA00022989"/>
    </source>
</evidence>
<dbReference type="AlphaFoldDB" id="A0A7G9RFD9"/>
<name>A0A7G9RFD9_9ACTN</name>
<evidence type="ECO:0000256" key="2">
    <source>
        <dbReference type="ARBA" id="ARBA00022475"/>
    </source>
</evidence>
<evidence type="ECO:0000256" key="1">
    <source>
        <dbReference type="ARBA" id="ARBA00004651"/>
    </source>
</evidence>
<dbReference type="InterPro" id="IPR010432">
    <property type="entry name" value="RDD"/>
</dbReference>
<dbReference type="Pfam" id="PF06271">
    <property type="entry name" value="RDD"/>
    <property type="match status" value="1"/>
</dbReference>
<dbReference type="PANTHER" id="PTHR36115">
    <property type="entry name" value="PROLINE-RICH ANTIGEN HOMOLOG-RELATED"/>
    <property type="match status" value="1"/>
</dbReference>
<evidence type="ECO:0000313" key="7">
    <source>
        <dbReference type="EMBL" id="QNN54314.1"/>
    </source>
</evidence>
<dbReference type="RefSeq" id="WP_187580154.1">
    <property type="nucleotide sequence ID" value="NZ_CP060713.1"/>
</dbReference>
<dbReference type="GO" id="GO:0005886">
    <property type="term" value="C:plasma membrane"/>
    <property type="evidence" value="ECO:0007669"/>
    <property type="project" value="UniProtKB-SubCell"/>
</dbReference>
<comment type="subcellular location">
    <subcellularLocation>
        <location evidence="1">Cell membrane</location>
        <topology evidence="1">Multi-pass membrane protein</topology>
    </subcellularLocation>
</comment>
<proteinExistence type="predicted"/>
<reference evidence="7 8" key="1">
    <citation type="submission" date="2020-08" db="EMBL/GenBank/DDBJ databases">
        <title>Genome sequence of Nocardioides mesophilus KACC 16243T.</title>
        <authorList>
            <person name="Hyun D.-W."/>
            <person name="Bae J.-W."/>
        </authorList>
    </citation>
    <scope>NUCLEOTIDE SEQUENCE [LARGE SCALE GENOMIC DNA]</scope>
    <source>
        <strain evidence="7 8">KACC 16243</strain>
    </source>
</reference>
<dbReference type="EMBL" id="CP060713">
    <property type="protein sequence ID" value="QNN54314.1"/>
    <property type="molecule type" value="Genomic_DNA"/>
</dbReference>
<dbReference type="InterPro" id="IPR051791">
    <property type="entry name" value="Pra-immunoreactive"/>
</dbReference>
<evidence type="ECO:0000313" key="8">
    <source>
        <dbReference type="Proteomes" id="UP000515947"/>
    </source>
</evidence>
<keyword evidence="2" id="KW-1003">Cell membrane</keyword>
<keyword evidence="5" id="KW-0472">Membrane</keyword>
<keyword evidence="4" id="KW-1133">Transmembrane helix</keyword>
<sequence length="95" mass="10701">MLLGYAVILGLVIWNLFIRQGRTGWSIGKQVLGIRLISEQTGQPIGAGMAFVRTLAHFLDSLACYLGWLWPLWDPKCQTFADKLLRTVVIQQKKA</sequence>
<dbReference type="KEGG" id="nmes:H9L09_08255"/>
<keyword evidence="8" id="KW-1185">Reference proteome</keyword>
<keyword evidence="3" id="KW-0812">Transmembrane</keyword>
<accession>A0A7G9RFD9</accession>